<dbReference type="Proteomes" id="UP000242188">
    <property type="component" value="Unassembled WGS sequence"/>
</dbReference>
<protein>
    <submittedName>
        <fullName evidence="2">Uncharacterized protein</fullName>
    </submittedName>
</protein>
<feature type="transmembrane region" description="Helical" evidence="1">
    <location>
        <begin position="85"/>
        <end position="106"/>
    </location>
</feature>
<reference evidence="2 3" key="1">
    <citation type="journal article" date="2017" name="Nat. Ecol. Evol.">
        <title>Scallop genome provides insights into evolution of bilaterian karyotype and development.</title>
        <authorList>
            <person name="Wang S."/>
            <person name="Zhang J."/>
            <person name="Jiao W."/>
            <person name="Li J."/>
            <person name="Xun X."/>
            <person name="Sun Y."/>
            <person name="Guo X."/>
            <person name="Huan P."/>
            <person name="Dong B."/>
            <person name="Zhang L."/>
            <person name="Hu X."/>
            <person name="Sun X."/>
            <person name="Wang J."/>
            <person name="Zhao C."/>
            <person name="Wang Y."/>
            <person name="Wang D."/>
            <person name="Huang X."/>
            <person name="Wang R."/>
            <person name="Lv J."/>
            <person name="Li Y."/>
            <person name="Zhang Z."/>
            <person name="Liu B."/>
            <person name="Lu W."/>
            <person name="Hui Y."/>
            <person name="Liang J."/>
            <person name="Zhou Z."/>
            <person name="Hou R."/>
            <person name="Li X."/>
            <person name="Liu Y."/>
            <person name="Li H."/>
            <person name="Ning X."/>
            <person name="Lin Y."/>
            <person name="Zhao L."/>
            <person name="Xing Q."/>
            <person name="Dou J."/>
            <person name="Li Y."/>
            <person name="Mao J."/>
            <person name="Guo H."/>
            <person name="Dou H."/>
            <person name="Li T."/>
            <person name="Mu C."/>
            <person name="Jiang W."/>
            <person name="Fu Q."/>
            <person name="Fu X."/>
            <person name="Miao Y."/>
            <person name="Liu J."/>
            <person name="Yu Q."/>
            <person name="Li R."/>
            <person name="Liao H."/>
            <person name="Li X."/>
            <person name="Kong Y."/>
            <person name="Jiang Z."/>
            <person name="Chourrout D."/>
            <person name="Li R."/>
            <person name="Bao Z."/>
        </authorList>
    </citation>
    <scope>NUCLEOTIDE SEQUENCE [LARGE SCALE GENOMIC DNA]</scope>
    <source>
        <strain evidence="2 3">PY_sf001</strain>
    </source>
</reference>
<name>A0A210PMT5_MIZYE</name>
<organism evidence="2 3">
    <name type="scientific">Mizuhopecten yessoensis</name>
    <name type="common">Japanese scallop</name>
    <name type="synonym">Patinopecten yessoensis</name>
    <dbReference type="NCBI Taxonomy" id="6573"/>
    <lineage>
        <taxon>Eukaryota</taxon>
        <taxon>Metazoa</taxon>
        <taxon>Spiralia</taxon>
        <taxon>Lophotrochozoa</taxon>
        <taxon>Mollusca</taxon>
        <taxon>Bivalvia</taxon>
        <taxon>Autobranchia</taxon>
        <taxon>Pteriomorphia</taxon>
        <taxon>Pectinida</taxon>
        <taxon>Pectinoidea</taxon>
        <taxon>Pectinidae</taxon>
        <taxon>Mizuhopecten</taxon>
    </lineage>
</organism>
<keyword evidence="1" id="KW-0472">Membrane</keyword>
<evidence type="ECO:0000256" key="1">
    <source>
        <dbReference type="SAM" id="Phobius"/>
    </source>
</evidence>
<feature type="transmembrane region" description="Helical" evidence="1">
    <location>
        <begin position="23"/>
        <end position="45"/>
    </location>
</feature>
<keyword evidence="1" id="KW-0812">Transmembrane</keyword>
<dbReference type="AlphaFoldDB" id="A0A210PMT5"/>
<dbReference type="EMBL" id="NEDP02005579">
    <property type="protein sequence ID" value="OWF37802.1"/>
    <property type="molecule type" value="Genomic_DNA"/>
</dbReference>
<keyword evidence="1" id="KW-1133">Transmembrane helix</keyword>
<gene>
    <name evidence="2" type="ORF">KP79_PYT06001</name>
</gene>
<dbReference type="OrthoDB" id="9989066at2759"/>
<proteinExistence type="predicted"/>
<evidence type="ECO:0000313" key="2">
    <source>
        <dbReference type="EMBL" id="OWF37802.1"/>
    </source>
</evidence>
<keyword evidence="3" id="KW-1185">Reference proteome</keyword>
<sequence>MADQVTSTESNAIYHEVPPTITFLLRFCNVIMALMIVISFTMCLVEGHRNQTFYLLACNTVISALVGVVVNWWYRGGDLGSDKYWYIFIVAAVITFQCITTDVYLFKSTPTDDTNIHPASSNAFYIAHTRNSVFGLATPPDSQSLL</sequence>
<comment type="caution">
    <text evidence="2">The sequence shown here is derived from an EMBL/GenBank/DDBJ whole genome shotgun (WGS) entry which is preliminary data.</text>
</comment>
<evidence type="ECO:0000313" key="3">
    <source>
        <dbReference type="Proteomes" id="UP000242188"/>
    </source>
</evidence>
<feature type="transmembrane region" description="Helical" evidence="1">
    <location>
        <begin position="52"/>
        <end position="73"/>
    </location>
</feature>
<accession>A0A210PMT5</accession>